<feature type="region of interest" description="Disordered" evidence="1">
    <location>
        <begin position="59"/>
        <end position="80"/>
    </location>
</feature>
<name>A0AAE1EAZ1_9GAST</name>
<dbReference type="AlphaFoldDB" id="A0AAE1EAZ1"/>
<comment type="caution">
    <text evidence="2">The sequence shown here is derived from an EMBL/GenBank/DDBJ whole genome shotgun (WGS) entry which is preliminary data.</text>
</comment>
<accession>A0AAE1EAZ1</accession>
<evidence type="ECO:0000256" key="1">
    <source>
        <dbReference type="SAM" id="MobiDB-lite"/>
    </source>
</evidence>
<dbReference type="Proteomes" id="UP001283361">
    <property type="component" value="Unassembled WGS sequence"/>
</dbReference>
<evidence type="ECO:0000313" key="2">
    <source>
        <dbReference type="EMBL" id="KAK3800357.1"/>
    </source>
</evidence>
<reference evidence="2" key="1">
    <citation type="journal article" date="2023" name="G3 (Bethesda)">
        <title>A reference genome for the long-term kleptoplast-retaining sea slug Elysia crispata morphotype clarki.</title>
        <authorList>
            <person name="Eastman K.E."/>
            <person name="Pendleton A.L."/>
            <person name="Shaikh M.A."/>
            <person name="Suttiyut T."/>
            <person name="Ogas R."/>
            <person name="Tomko P."/>
            <person name="Gavelis G."/>
            <person name="Widhalm J.R."/>
            <person name="Wisecaver J.H."/>
        </authorList>
    </citation>
    <scope>NUCLEOTIDE SEQUENCE</scope>
    <source>
        <strain evidence="2">ECLA1</strain>
    </source>
</reference>
<keyword evidence="3" id="KW-1185">Reference proteome</keyword>
<organism evidence="2 3">
    <name type="scientific">Elysia crispata</name>
    <name type="common">lettuce slug</name>
    <dbReference type="NCBI Taxonomy" id="231223"/>
    <lineage>
        <taxon>Eukaryota</taxon>
        <taxon>Metazoa</taxon>
        <taxon>Spiralia</taxon>
        <taxon>Lophotrochozoa</taxon>
        <taxon>Mollusca</taxon>
        <taxon>Gastropoda</taxon>
        <taxon>Heterobranchia</taxon>
        <taxon>Euthyneura</taxon>
        <taxon>Panpulmonata</taxon>
        <taxon>Sacoglossa</taxon>
        <taxon>Placobranchoidea</taxon>
        <taxon>Plakobranchidae</taxon>
        <taxon>Elysia</taxon>
    </lineage>
</organism>
<protein>
    <submittedName>
        <fullName evidence="2">Uncharacterized protein</fullName>
    </submittedName>
</protein>
<dbReference type="EMBL" id="JAWDGP010000459">
    <property type="protein sequence ID" value="KAK3800357.1"/>
    <property type="molecule type" value="Genomic_DNA"/>
</dbReference>
<evidence type="ECO:0000313" key="3">
    <source>
        <dbReference type="Proteomes" id="UP001283361"/>
    </source>
</evidence>
<sequence length="80" mass="8638">MPSGPDAFLGFMLNKARSSSFIVNLANVQGWDVSYTKQVASPTLFSPRHGKRVRVAVSSIGPAPSHPGHESTLRHHTVLT</sequence>
<proteinExistence type="predicted"/>
<gene>
    <name evidence="2" type="ORF">RRG08_052742</name>
</gene>